<sequence length="79" mass="9001">MPATSLMLWGSCRNSRLPVRLREAGWRLEEKAVILPEKTKADSLEEMVLPFDIGLQLSESELEAKRNVKLPYMAAQTQE</sequence>
<protein>
    <submittedName>
        <fullName evidence="2">Uncharacterized protein</fullName>
    </submittedName>
</protein>
<evidence type="ECO:0000313" key="2">
    <source>
        <dbReference type="WBParaSite" id="PEQ_0000758901-mRNA-1"/>
    </source>
</evidence>
<organism evidence="1 2">
    <name type="scientific">Parascaris equorum</name>
    <name type="common">Equine roundworm</name>
    <dbReference type="NCBI Taxonomy" id="6256"/>
    <lineage>
        <taxon>Eukaryota</taxon>
        <taxon>Metazoa</taxon>
        <taxon>Ecdysozoa</taxon>
        <taxon>Nematoda</taxon>
        <taxon>Chromadorea</taxon>
        <taxon>Rhabditida</taxon>
        <taxon>Spirurina</taxon>
        <taxon>Ascaridomorpha</taxon>
        <taxon>Ascaridoidea</taxon>
        <taxon>Ascarididae</taxon>
        <taxon>Parascaris</taxon>
    </lineage>
</organism>
<dbReference type="Proteomes" id="UP000887564">
    <property type="component" value="Unplaced"/>
</dbReference>
<evidence type="ECO:0000313" key="1">
    <source>
        <dbReference type="Proteomes" id="UP000887564"/>
    </source>
</evidence>
<accession>A0A914RM64</accession>
<name>A0A914RM64_PAREQ</name>
<dbReference type="WBParaSite" id="PEQ_0000758901-mRNA-1">
    <property type="protein sequence ID" value="PEQ_0000758901-mRNA-1"/>
    <property type="gene ID" value="PEQ_0000758901"/>
</dbReference>
<dbReference type="AlphaFoldDB" id="A0A914RM64"/>
<keyword evidence="1" id="KW-1185">Reference proteome</keyword>
<proteinExistence type="predicted"/>
<reference evidence="2" key="1">
    <citation type="submission" date="2022-11" db="UniProtKB">
        <authorList>
            <consortium name="WormBaseParasite"/>
        </authorList>
    </citation>
    <scope>IDENTIFICATION</scope>
</reference>